<dbReference type="AlphaFoldDB" id="A0A9P8E8J2"/>
<name>A0A9P8E8J2_AURME</name>
<gene>
    <name evidence="1" type="ORF">KCU76_g13389</name>
</gene>
<dbReference type="SUPFAM" id="SSF48452">
    <property type="entry name" value="TPR-like"/>
    <property type="match status" value="1"/>
</dbReference>
<evidence type="ECO:0000313" key="1">
    <source>
        <dbReference type="EMBL" id="KAG9683036.1"/>
    </source>
</evidence>
<sequence length="583" mass="65170">MSLFAASTRAPRRILATEPCVSCSQKRMASDGWGMAPSSRRKEKGKRDVVFTPQQRAKLDSLNADYRAKIENSKLQRDKITKRVGELNAAERAFYCSTTMAAGEAMTHNQALFLGFWNKTTQENPRDPPLKSFREVFEAHQGTLHNFSLDDVYDLSFILRNKGGVGCAKTGRQIVNLCAELGHAEAVIQVVASALRQDATKPGIMKSRSVMMALDRLRAVAKTGNLRAMVMEANVARHANQTKRAITLYEQALDLIRNDDGTRTGDKYSRIRDELSSPWIELGFLHHTLGQNVAAMKAYVLGQEQDDPMAYFNLARLDFFMSGNQYTHDWLYNMTKAAASGHFRAAFDLGEYYANTHATPAEPQTPFLEKLGGFGAFLWKSNLNLNPKANIHHHDAFASEPELRIKLAEQWLKIARNNYYLRANITLAELYLQKFIYPEGTLSKPLDPYGHSTEPNAIENPLFDPHKAQVMLTEVLTACLQISEAKSVSTTNAEYLHLARPWSYHVEVLEAVESSATLKDLKEQAEMIADAAGIDIYSTTGLAQGVPHLGTLRLHKGTRGEGLCEMLPSTEEQDEEKAAKRVE</sequence>
<evidence type="ECO:0000313" key="2">
    <source>
        <dbReference type="Proteomes" id="UP000779574"/>
    </source>
</evidence>
<protein>
    <submittedName>
        <fullName evidence="1">Uncharacterized protein</fullName>
    </submittedName>
</protein>
<proteinExistence type="predicted"/>
<accession>A0A9P8E8J2</accession>
<organism evidence="1 2">
    <name type="scientific">Aureobasidium melanogenum</name>
    <name type="common">Aureobasidium pullulans var. melanogenum</name>
    <dbReference type="NCBI Taxonomy" id="46634"/>
    <lineage>
        <taxon>Eukaryota</taxon>
        <taxon>Fungi</taxon>
        <taxon>Dikarya</taxon>
        <taxon>Ascomycota</taxon>
        <taxon>Pezizomycotina</taxon>
        <taxon>Dothideomycetes</taxon>
        <taxon>Dothideomycetidae</taxon>
        <taxon>Dothideales</taxon>
        <taxon>Saccotheciaceae</taxon>
        <taxon>Aureobasidium</taxon>
    </lineage>
</organism>
<dbReference type="EMBL" id="JAHFXF010000746">
    <property type="protein sequence ID" value="KAG9683036.1"/>
    <property type="molecule type" value="Genomic_DNA"/>
</dbReference>
<comment type="caution">
    <text evidence="1">The sequence shown here is derived from an EMBL/GenBank/DDBJ whole genome shotgun (WGS) entry which is preliminary data.</text>
</comment>
<dbReference type="Gene3D" id="1.25.40.10">
    <property type="entry name" value="Tetratricopeptide repeat domain"/>
    <property type="match status" value="1"/>
</dbReference>
<reference evidence="1" key="1">
    <citation type="journal article" date="2021" name="J Fungi (Basel)">
        <title>Virulence traits and population genomics of the black yeast Aureobasidium melanogenum.</title>
        <authorList>
            <person name="Cernosa A."/>
            <person name="Sun X."/>
            <person name="Gostincar C."/>
            <person name="Fang C."/>
            <person name="Gunde-Cimerman N."/>
            <person name="Song Z."/>
        </authorList>
    </citation>
    <scope>NUCLEOTIDE SEQUENCE</scope>
    <source>
        <strain evidence="1">EXF-9911</strain>
    </source>
</reference>
<dbReference type="Proteomes" id="UP000779574">
    <property type="component" value="Unassembled WGS sequence"/>
</dbReference>
<dbReference type="InterPro" id="IPR011990">
    <property type="entry name" value="TPR-like_helical_dom_sf"/>
</dbReference>
<feature type="non-terminal residue" evidence="1">
    <location>
        <position position="583"/>
    </location>
</feature>
<dbReference type="OrthoDB" id="5379420at2759"/>
<reference evidence="1" key="2">
    <citation type="submission" date="2021-08" db="EMBL/GenBank/DDBJ databases">
        <authorList>
            <person name="Gostincar C."/>
            <person name="Sun X."/>
            <person name="Song Z."/>
            <person name="Gunde-Cimerman N."/>
        </authorList>
    </citation>
    <scope>NUCLEOTIDE SEQUENCE</scope>
    <source>
        <strain evidence="1">EXF-9911</strain>
    </source>
</reference>